<dbReference type="Gene3D" id="3.40.50.1820">
    <property type="entry name" value="alpha/beta hydrolase"/>
    <property type="match status" value="1"/>
</dbReference>
<gene>
    <name evidence="5" type="ORF">NRIC_06260</name>
</gene>
<dbReference type="SUPFAM" id="SSF53474">
    <property type="entry name" value="alpha/beta-Hydrolases"/>
    <property type="match status" value="1"/>
</dbReference>
<keyword evidence="2 5" id="KW-0378">Hydrolase</keyword>
<dbReference type="Proteomes" id="UP000290567">
    <property type="component" value="Unassembled WGS sequence"/>
</dbReference>
<sequence length="391" mass="43784">MIVTIVFAILLIIVVVALIAFLINGIALLVKHIRKMEKGSANRRTKKNMIVLVVAIGLCAGLVSISQFTASTPAISGENSIAELRKVSLNGREEWISIRGNDKNKPVLLFLAGGPGGSQMAAVRHDLAELEQYFVVVNWDQAGSGKSYGAMRIGNITVDTYIEDGYELTKYLCETFRQKKIYLVGESWGSALGIFLIDKAPELYHSFIGTGQMVSFLETEVTDYELAMEIARDKGDGKIIKTLEANGMPPYYGKDVTWKSAAYLNYLSSHMAQNPAIQNGGYNTFRDLFSNEYGLLDKSNYLRGIVNTFNGVYPQLYDVDLRIDYPTLEVPVYFFLGRHDVNAPTSLVEDYFSILSAPEKEIIWFEHSGHSPWINESERFVEEVLRVTRIQ</sequence>
<dbReference type="GO" id="GO:0004177">
    <property type="term" value="F:aminopeptidase activity"/>
    <property type="evidence" value="ECO:0007669"/>
    <property type="project" value="UniProtKB-EC"/>
</dbReference>
<keyword evidence="3" id="KW-0812">Transmembrane</keyword>
<keyword evidence="6" id="KW-1185">Reference proteome</keyword>
<dbReference type="InterPro" id="IPR029058">
    <property type="entry name" value="AB_hydrolase_fold"/>
</dbReference>
<protein>
    <submittedName>
        <fullName evidence="5">Alpha/beta hydrolase</fullName>
    </submittedName>
</protein>
<dbReference type="RefSeq" id="WP_146621233.1">
    <property type="nucleotide sequence ID" value="NZ_BJCC01000006.1"/>
</dbReference>
<feature type="transmembrane region" description="Helical" evidence="3">
    <location>
        <begin position="6"/>
        <end position="30"/>
    </location>
</feature>
<evidence type="ECO:0000259" key="4">
    <source>
        <dbReference type="Pfam" id="PF00561"/>
    </source>
</evidence>
<dbReference type="InterPro" id="IPR000073">
    <property type="entry name" value="AB_hydrolase_1"/>
</dbReference>
<dbReference type="PRINTS" id="PR00793">
    <property type="entry name" value="PROAMNOPTASE"/>
</dbReference>
<evidence type="ECO:0000313" key="6">
    <source>
        <dbReference type="Proteomes" id="UP000290567"/>
    </source>
</evidence>
<keyword evidence="3" id="KW-1133">Transmembrane helix</keyword>
<accession>A0A4P5P4J4</accession>
<organism evidence="5 6">
    <name type="scientific">Enterococcus florum</name>
    <dbReference type="NCBI Taxonomy" id="2480627"/>
    <lineage>
        <taxon>Bacteria</taxon>
        <taxon>Bacillati</taxon>
        <taxon>Bacillota</taxon>
        <taxon>Bacilli</taxon>
        <taxon>Lactobacillales</taxon>
        <taxon>Enterococcaceae</taxon>
        <taxon>Enterococcus</taxon>
    </lineage>
</organism>
<dbReference type="InterPro" id="IPR002410">
    <property type="entry name" value="Peptidase_S33"/>
</dbReference>
<evidence type="ECO:0000256" key="3">
    <source>
        <dbReference type="SAM" id="Phobius"/>
    </source>
</evidence>
<evidence type="ECO:0000256" key="2">
    <source>
        <dbReference type="ARBA" id="ARBA00022801"/>
    </source>
</evidence>
<proteinExistence type="inferred from homology"/>
<dbReference type="EMBL" id="BJCC01000006">
    <property type="protein sequence ID" value="GCF92735.1"/>
    <property type="molecule type" value="Genomic_DNA"/>
</dbReference>
<dbReference type="Pfam" id="PF00561">
    <property type="entry name" value="Abhydrolase_1"/>
    <property type="match status" value="1"/>
</dbReference>
<comment type="similarity">
    <text evidence="1">Belongs to the peptidase S33 family.</text>
</comment>
<dbReference type="GO" id="GO:0006508">
    <property type="term" value="P:proteolysis"/>
    <property type="evidence" value="ECO:0007669"/>
    <property type="project" value="InterPro"/>
</dbReference>
<feature type="domain" description="AB hydrolase-1" evidence="4">
    <location>
        <begin position="106"/>
        <end position="223"/>
    </location>
</feature>
<evidence type="ECO:0000313" key="5">
    <source>
        <dbReference type="EMBL" id="GCF92735.1"/>
    </source>
</evidence>
<comment type="caution">
    <text evidence="5">The sequence shown here is derived from an EMBL/GenBank/DDBJ whole genome shotgun (WGS) entry which is preliminary data.</text>
</comment>
<reference evidence="6" key="1">
    <citation type="submission" date="2019-02" db="EMBL/GenBank/DDBJ databases">
        <title>Draft genome sequence of Enterococcus sp. Gos25-1.</title>
        <authorList>
            <person name="Tanaka N."/>
            <person name="Shiwa Y."/>
            <person name="Fujita N."/>
        </authorList>
    </citation>
    <scope>NUCLEOTIDE SEQUENCE [LARGE SCALE GENOMIC DNA]</scope>
    <source>
        <strain evidence="6">Gos25-1</strain>
    </source>
</reference>
<feature type="transmembrane region" description="Helical" evidence="3">
    <location>
        <begin position="50"/>
        <end position="70"/>
    </location>
</feature>
<evidence type="ECO:0000256" key="1">
    <source>
        <dbReference type="ARBA" id="ARBA00010088"/>
    </source>
</evidence>
<name>A0A4P5P4J4_9ENTE</name>
<dbReference type="OrthoDB" id="53505at2"/>
<keyword evidence="3" id="KW-0472">Membrane</keyword>
<dbReference type="AlphaFoldDB" id="A0A4P5P4J4"/>